<feature type="transmembrane region" description="Helical" evidence="1">
    <location>
        <begin position="57"/>
        <end position="79"/>
    </location>
</feature>
<keyword evidence="1" id="KW-1133">Transmembrane helix</keyword>
<accession>A0ABR9Z9H9</accession>
<proteinExistence type="predicted"/>
<evidence type="ECO:0000256" key="1">
    <source>
        <dbReference type="SAM" id="Phobius"/>
    </source>
</evidence>
<dbReference type="EMBL" id="RDPI01000019">
    <property type="protein sequence ID" value="MBF4374380.1"/>
    <property type="molecule type" value="Genomic_DNA"/>
</dbReference>
<evidence type="ECO:0000313" key="2">
    <source>
        <dbReference type="EMBL" id="MBF4374380.1"/>
    </source>
</evidence>
<sequence length="107" mass="12758">MADERDVNKTKESERRFQSVLDDFFKKISPKIRVGYFSFKTPKFWNDEIKLVFVAKWVKSICCALIIIIIGLNATSLLLNDKKYEWNIYTYDQEGTVRWINDIQKIQ</sequence>
<evidence type="ECO:0000313" key="3">
    <source>
        <dbReference type="Proteomes" id="UP000726136"/>
    </source>
</evidence>
<dbReference type="Proteomes" id="UP000726136">
    <property type="component" value="Unassembled WGS sequence"/>
</dbReference>
<protein>
    <submittedName>
        <fullName evidence="2">Uncharacterized protein</fullName>
    </submittedName>
</protein>
<gene>
    <name evidence="2" type="ORF">EAY46_15025</name>
</gene>
<name>A0ABR9Z9H9_VIBAN</name>
<organism evidence="2 3">
    <name type="scientific">Vibrio anguillarum</name>
    <name type="common">Listonella anguillarum</name>
    <dbReference type="NCBI Taxonomy" id="55601"/>
    <lineage>
        <taxon>Bacteria</taxon>
        <taxon>Pseudomonadati</taxon>
        <taxon>Pseudomonadota</taxon>
        <taxon>Gammaproteobacteria</taxon>
        <taxon>Vibrionales</taxon>
        <taxon>Vibrionaceae</taxon>
        <taxon>Vibrio</taxon>
    </lineage>
</organism>
<keyword evidence="1" id="KW-0812">Transmembrane</keyword>
<dbReference type="RefSeq" id="WP_194663846.1">
    <property type="nucleotide sequence ID" value="NZ_RDPI01000019.1"/>
</dbReference>
<comment type="caution">
    <text evidence="2">The sequence shown here is derived from an EMBL/GenBank/DDBJ whole genome shotgun (WGS) entry which is preliminary data.</text>
</comment>
<keyword evidence="3" id="KW-1185">Reference proteome</keyword>
<reference evidence="2 3" key="1">
    <citation type="journal article" date="2021" name="PeerJ">
        <title>Analysis of 44 Vibrio anguillarum genomes reveals high genetic diversity.</title>
        <authorList>
            <person name="Hansen M.J."/>
            <person name="Dalsgaard I."/>
        </authorList>
    </citation>
    <scope>NUCLEOTIDE SEQUENCE [LARGE SCALE GENOMIC DNA]</scope>
    <source>
        <strain evidence="2 3">040915-1/1B</strain>
    </source>
</reference>
<keyword evidence="1" id="KW-0472">Membrane</keyword>